<sequence>MSGRQPKTAIIRIYCHDAAVINISHKNPSFTRLKSSPAKRLPLPRLFPQE</sequence>
<proteinExistence type="predicted"/>
<dbReference type="HOGENOM" id="CLU_3115922_0_0_6"/>
<comment type="caution">
    <text evidence="1">The sequence shown here is derived from an EMBL/GenBank/DDBJ whole genome shotgun (WGS) entry which is preliminary data.</text>
</comment>
<dbReference type="AlphaFoldDB" id="S3K6Q0"/>
<gene>
    <name evidence="1" type="ORF">HMPREF0201_00489</name>
</gene>
<accession>S3K6Q0</accession>
<dbReference type="EMBL" id="ATDT01000003">
    <property type="protein sequence ID" value="EPF20754.1"/>
    <property type="molecule type" value="Genomic_DNA"/>
</dbReference>
<name>S3K6Q0_9ENTR</name>
<dbReference type="STRING" id="566551.HMPREF0201_00489"/>
<organism evidence="1 2">
    <name type="scientific">Cedecea davisae DSM 4568</name>
    <dbReference type="NCBI Taxonomy" id="566551"/>
    <lineage>
        <taxon>Bacteria</taxon>
        <taxon>Pseudomonadati</taxon>
        <taxon>Pseudomonadota</taxon>
        <taxon>Gammaproteobacteria</taxon>
        <taxon>Enterobacterales</taxon>
        <taxon>Enterobacteriaceae</taxon>
        <taxon>Cedecea</taxon>
    </lineage>
</organism>
<dbReference type="Proteomes" id="UP000014585">
    <property type="component" value="Unassembled WGS sequence"/>
</dbReference>
<protein>
    <submittedName>
        <fullName evidence="1">Uncharacterized protein</fullName>
    </submittedName>
</protein>
<evidence type="ECO:0000313" key="1">
    <source>
        <dbReference type="EMBL" id="EPF20754.1"/>
    </source>
</evidence>
<evidence type="ECO:0000313" key="2">
    <source>
        <dbReference type="Proteomes" id="UP000014585"/>
    </source>
</evidence>
<reference evidence="1 2" key="1">
    <citation type="submission" date="2013-04" db="EMBL/GenBank/DDBJ databases">
        <authorList>
            <person name="Weinstock G."/>
            <person name="Sodergren E."/>
            <person name="Lobos E.A."/>
            <person name="Fulton L."/>
            <person name="Fulton R."/>
            <person name="Courtney L."/>
            <person name="Fronick C."/>
            <person name="O'Laughlin M."/>
            <person name="Godfrey J."/>
            <person name="Wilson R.M."/>
            <person name="Miner T."/>
            <person name="Farmer C."/>
            <person name="Delehaunty K."/>
            <person name="Cordes M."/>
            <person name="Minx P."/>
            <person name="Tomlinson C."/>
            <person name="Chen J."/>
            <person name="Wollam A."/>
            <person name="Pepin K.H."/>
            <person name="Palsikar V.B."/>
            <person name="Zhang X."/>
            <person name="Suruliraj S."/>
            <person name="Perna N.T."/>
            <person name="Plunkett G."/>
            <person name="Warren W."/>
            <person name="Mitreva M."/>
            <person name="Mardis E.R."/>
            <person name="Wilson R.K."/>
        </authorList>
    </citation>
    <scope>NUCLEOTIDE SEQUENCE [LARGE SCALE GENOMIC DNA]</scope>
    <source>
        <strain evidence="1 2">DSM 4568</strain>
    </source>
</reference>